<evidence type="ECO:0000313" key="3">
    <source>
        <dbReference type="Proteomes" id="UP000759131"/>
    </source>
</evidence>
<feature type="compositionally biased region" description="Polar residues" evidence="1">
    <location>
        <begin position="192"/>
        <end position="203"/>
    </location>
</feature>
<evidence type="ECO:0000256" key="1">
    <source>
        <dbReference type="SAM" id="MobiDB-lite"/>
    </source>
</evidence>
<keyword evidence="3" id="KW-1185">Reference proteome</keyword>
<evidence type="ECO:0008006" key="4">
    <source>
        <dbReference type="Google" id="ProtNLM"/>
    </source>
</evidence>
<dbReference type="EMBL" id="OC860782">
    <property type="protein sequence ID" value="CAD7628892.1"/>
    <property type="molecule type" value="Genomic_DNA"/>
</dbReference>
<accession>A0A7R9Q1K2</accession>
<reference evidence="2" key="1">
    <citation type="submission" date="2020-11" db="EMBL/GenBank/DDBJ databases">
        <authorList>
            <person name="Tran Van P."/>
        </authorList>
    </citation>
    <scope>NUCLEOTIDE SEQUENCE</scope>
</reference>
<feature type="region of interest" description="Disordered" evidence="1">
    <location>
        <begin position="178"/>
        <end position="228"/>
    </location>
</feature>
<organism evidence="2">
    <name type="scientific">Medioppia subpectinata</name>
    <dbReference type="NCBI Taxonomy" id="1979941"/>
    <lineage>
        <taxon>Eukaryota</taxon>
        <taxon>Metazoa</taxon>
        <taxon>Ecdysozoa</taxon>
        <taxon>Arthropoda</taxon>
        <taxon>Chelicerata</taxon>
        <taxon>Arachnida</taxon>
        <taxon>Acari</taxon>
        <taxon>Acariformes</taxon>
        <taxon>Sarcoptiformes</taxon>
        <taxon>Oribatida</taxon>
        <taxon>Brachypylina</taxon>
        <taxon>Oppioidea</taxon>
        <taxon>Oppiidae</taxon>
        <taxon>Medioppia</taxon>
    </lineage>
</organism>
<dbReference type="EMBL" id="CAJPIZ010006207">
    <property type="protein sequence ID" value="CAG2109322.1"/>
    <property type="molecule type" value="Genomic_DNA"/>
</dbReference>
<feature type="compositionally biased region" description="Low complexity" evidence="1">
    <location>
        <begin position="180"/>
        <end position="191"/>
    </location>
</feature>
<proteinExistence type="predicted"/>
<name>A0A7R9Q1K2_9ACAR</name>
<sequence>MFGTIDCNVGDGGVAANCPQTGPASYASGMGDESQSNFIATLLTDFVTTDGTGYTDYSDHRYPSGYGYGGHTTYEASSEASSPPPTPDIISTFAGYTPADSPSICSAVHTPPTYQDLCSPMTASSYHPLQSPTSSCSSMGGGGGGGSLASPPITYHECRKQLIKDSLRLTIKSRREAQGLDLMDSSQDMSSNGNNTESDSNSPDVPLTRADTERRRRRRERNKVAATK</sequence>
<dbReference type="Proteomes" id="UP000759131">
    <property type="component" value="Unassembled WGS sequence"/>
</dbReference>
<gene>
    <name evidence="2" type="ORF">OSB1V03_LOCUS9310</name>
</gene>
<dbReference type="AlphaFoldDB" id="A0A7R9Q1K2"/>
<feature type="region of interest" description="Disordered" evidence="1">
    <location>
        <begin position="124"/>
        <end position="148"/>
    </location>
</feature>
<evidence type="ECO:0000313" key="2">
    <source>
        <dbReference type="EMBL" id="CAD7628892.1"/>
    </source>
</evidence>
<protein>
    <recommendedName>
        <fullName evidence="4">BZIP domain-containing protein</fullName>
    </recommendedName>
</protein>